<feature type="region of interest" description="Disordered" evidence="1">
    <location>
        <begin position="38"/>
        <end position="73"/>
    </location>
</feature>
<evidence type="ECO:0000256" key="1">
    <source>
        <dbReference type="SAM" id="MobiDB-lite"/>
    </source>
</evidence>
<reference evidence="2" key="1">
    <citation type="submission" date="2022-07" db="EMBL/GenBank/DDBJ databases">
        <title>Phylogenomic reconstructions and comparative analyses of Kickxellomycotina fungi.</title>
        <authorList>
            <person name="Reynolds N.K."/>
            <person name="Stajich J.E."/>
            <person name="Barry K."/>
            <person name="Grigoriev I.V."/>
            <person name="Crous P."/>
            <person name="Smith M.E."/>
        </authorList>
    </citation>
    <scope>NUCLEOTIDE SEQUENCE</scope>
    <source>
        <strain evidence="2">RSA 476</strain>
    </source>
</reference>
<evidence type="ECO:0000313" key="2">
    <source>
        <dbReference type="EMBL" id="KAJ2867621.1"/>
    </source>
</evidence>
<dbReference type="Proteomes" id="UP001140074">
    <property type="component" value="Unassembled WGS sequence"/>
</dbReference>
<sequence>MDGETLEHIIDTVEHLVRNQRALFARMKDAEQAIQIQTDNPTGAENSGAMEVEQETDRPAHSNEGSAVEPISQTRLAEIKQDVRASKSTWASLRELYPPGESGFAPLSFTASTWTAITSAGATGLDDNLVADEVYSQAATMAAYGVELLGNALHSTVVDRHLANLASKLLAILCATLIDTRDRRRDVVFSMVEERIDAFQQVHGVEESSEAESSDMLEQDTHVESMHHVEQLCTGDNASQHVGPVTRQQGKRAEDIID</sequence>
<gene>
    <name evidence="2" type="ORF">GGH94_000699</name>
</gene>
<protein>
    <submittedName>
        <fullName evidence="2">Uncharacterized protein</fullName>
    </submittedName>
</protein>
<accession>A0A9W8M8C7</accession>
<keyword evidence="3" id="KW-1185">Reference proteome</keyword>
<proteinExistence type="predicted"/>
<dbReference type="AlphaFoldDB" id="A0A9W8M8C7"/>
<organism evidence="2 3">
    <name type="scientific">Coemansia aciculifera</name>
    <dbReference type="NCBI Taxonomy" id="417176"/>
    <lineage>
        <taxon>Eukaryota</taxon>
        <taxon>Fungi</taxon>
        <taxon>Fungi incertae sedis</taxon>
        <taxon>Zoopagomycota</taxon>
        <taxon>Kickxellomycotina</taxon>
        <taxon>Kickxellomycetes</taxon>
        <taxon>Kickxellales</taxon>
        <taxon>Kickxellaceae</taxon>
        <taxon>Coemansia</taxon>
    </lineage>
</organism>
<comment type="caution">
    <text evidence="2">The sequence shown here is derived from an EMBL/GenBank/DDBJ whole genome shotgun (WGS) entry which is preliminary data.</text>
</comment>
<evidence type="ECO:0000313" key="3">
    <source>
        <dbReference type="Proteomes" id="UP001140074"/>
    </source>
</evidence>
<feature type="region of interest" description="Disordered" evidence="1">
    <location>
        <begin position="234"/>
        <end position="258"/>
    </location>
</feature>
<name>A0A9W8M8C7_9FUNG</name>
<dbReference type="EMBL" id="JANBUY010000015">
    <property type="protein sequence ID" value="KAJ2867621.1"/>
    <property type="molecule type" value="Genomic_DNA"/>
</dbReference>